<dbReference type="EMBL" id="JARWAK010000003">
    <property type="protein sequence ID" value="MDR5866188.1"/>
    <property type="molecule type" value="Genomic_DNA"/>
</dbReference>
<dbReference type="InterPro" id="IPR037185">
    <property type="entry name" value="EmrE-like"/>
</dbReference>
<reference evidence="3 4" key="1">
    <citation type="submission" date="2023-04" db="EMBL/GenBank/DDBJ databases">
        <title>A long-awaited taxogenomic arrangement of the family Halomonadaceae.</title>
        <authorList>
            <person name="De La Haba R."/>
            <person name="Chuvochina M."/>
            <person name="Wittouck S."/>
            <person name="Arahal D.R."/>
            <person name="Sanchez-Porro C."/>
            <person name="Hugenholtz P."/>
            <person name="Ventosa A."/>
        </authorList>
    </citation>
    <scope>NUCLEOTIDE SEQUENCE [LARGE SCALE GENOMIC DNA]</scope>
    <source>
        <strain evidence="3 4">DSM 23530</strain>
    </source>
</reference>
<evidence type="ECO:0000313" key="4">
    <source>
        <dbReference type="Proteomes" id="UP001264519"/>
    </source>
</evidence>
<feature type="transmembrane region" description="Helical" evidence="1">
    <location>
        <begin position="259"/>
        <end position="277"/>
    </location>
</feature>
<dbReference type="PANTHER" id="PTHR22911:SF76">
    <property type="entry name" value="EAMA DOMAIN-CONTAINING PROTEIN"/>
    <property type="match status" value="1"/>
</dbReference>
<feature type="transmembrane region" description="Helical" evidence="1">
    <location>
        <begin position="205"/>
        <end position="224"/>
    </location>
</feature>
<dbReference type="SUPFAM" id="SSF103481">
    <property type="entry name" value="Multidrug resistance efflux transporter EmrE"/>
    <property type="match status" value="2"/>
</dbReference>
<feature type="transmembrane region" description="Helical" evidence="1">
    <location>
        <begin position="37"/>
        <end position="59"/>
    </location>
</feature>
<evidence type="ECO:0000259" key="2">
    <source>
        <dbReference type="Pfam" id="PF00892"/>
    </source>
</evidence>
<accession>A0ABU1FZS6</accession>
<dbReference type="Pfam" id="PF00892">
    <property type="entry name" value="EamA"/>
    <property type="match status" value="2"/>
</dbReference>
<dbReference type="PANTHER" id="PTHR22911">
    <property type="entry name" value="ACYL-MALONYL CONDENSING ENZYME-RELATED"/>
    <property type="match status" value="1"/>
</dbReference>
<keyword evidence="1" id="KW-0812">Transmembrane</keyword>
<feature type="transmembrane region" description="Helical" evidence="1">
    <location>
        <begin position="97"/>
        <end position="116"/>
    </location>
</feature>
<proteinExistence type="predicted"/>
<organism evidence="3 4">
    <name type="scientific">Halomonas koreensis</name>
    <dbReference type="NCBI Taxonomy" id="245385"/>
    <lineage>
        <taxon>Bacteria</taxon>
        <taxon>Pseudomonadati</taxon>
        <taxon>Pseudomonadota</taxon>
        <taxon>Gammaproteobacteria</taxon>
        <taxon>Oceanospirillales</taxon>
        <taxon>Halomonadaceae</taxon>
        <taxon>Halomonas</taxon>
    </lineage>
</organism>
<feature type="transmembrane region" description="Helical" evidence="1">
    <location>
        <begin position="174"/>
        <end position="193"/>
    </location>
</feature>
<feature type="transmembrane region" description="Helical" evidence="1">
    <location>
        <begin position="125"/>
        <end position="145"/>
    </location>
</feature>
<keyword evidence="1" id="KW-1133">Transmembrane helix</keyword>
<evidence type="ECO:0000313" key="3">
    <source>
        <dbReference type="EMBL" id="MDR5866188.1"/>
    </source>
</evidence>
<feature type="transmembrane region" description="Helical" evidence="1">
    <location>
        <begin position="151"/>
        <end position="167"/>
    </location>
</feature>
<protein>
    <submittedName>
        <fullName evidence="3">DMT family transporter</fullName>
    </submittedName>
</protein>
<comment type="caution">
    <text evidence="3">The sequence shown here is derived from an EMBL/GenBank/DDBJ whole genome shotgun (WGS) entry which is preliminary data.</text>
</comment>
<gene>
    <name evidence="3" type="ORF">QC818_05225</name>
</gene>
<evidence type="ECO:0000256" key="1">
    <source>
        <dbReference type="SAM" id="Phobius"/>
    </source>
</evidence>
<dbReference type="Proteomes" id="UP001264519">
    <property type="component" value="Unassembled WGS sequence"/>
</dbReference>
<feature type="transmembrane region" description="Helical" evidence="1">
    <location>
        <begin position="71"/>
        <end position="91"/>
    </location>
</feature>
<name>A0ABU1FZS6_9GAMM</name>
<sequence length="288" mass="30690">MVNSDSSKGHSIALTGALVLSLDTLFLRLVGSDPVVVAFWRGVLMFLAGGAVSLVIRAMSRNGMMAYSFKGNIVAMFYGGASIFFTFSAMSTSIANLLIVLSTTPLWAAIASWLFLNEGIRLKTLVSCLVAFLGMLLIFSGNLGMLNYGDMFALMAALCMAGAFTLSRICSDDLLLAPCVGGGMSAVILLFFVVPNDFLKVSNPIYMLVEGGAIMPVALGCLAVAPKFIRADKVSLFLLLETVLGPLWAYLFLDEPVSSKTILGGFMVVAALLINMARMPRSLGYLSK</sequence>
<dbReference type="InterPro" id="IPR000620">
    <property type="entry name" value="EamA_dom"/>
</dbReference>
<feature type="transmembrane region" description="Helical" evidence="1">
    <location>
        <begin position="236"/>
        <end position="253"/>
    </location>
</feature>
<feature type="domain" description="EamA" evidence="2">
    <location>
        <begin position="148"/>
        <end position="275"/>
    </location>
</feature>
<dbReference type="RefSeq" id="WP_309651792.1">
    <property type="nucleotide sequence ID" value="NZ_JARWAK010000003.1"/>
</dbReference>
<feature type="domain" description="EamA" evidence="2">
    <location>
        <begin position="8"/>
        <end position="139"/>
    </location>
</feature>
<keyword evidence="4" id="KW-1185">Reference proteome</keyword>
<keyword evidence="1" id="KW-0472">Membrane</keyword>